<organism evidence="6 7">
    <name type="scientific">Trichlorobacter thiogenes</name>
    <dbReference type="NCBI Taxonomy" id="115783"/>
    <lineage>
        <taxon>Bacteria</taxon>
        <taxon>Pseudomonadati</taxon>
        <taxon>Thermodesulfobacteriota</taxon>
        <taxon>Desulfuromonadia</taxon>
        <taxon>Geobacterales</taxon>
        <taxon>Geobacteraceae</taxon>
        <taxon>Trichlorobacter</taxon>
    </lineage>
</organism>
<dbReference type="InterPro" id="IPR050739">
    <property type="entry name" value="MFP"/>
</dbReference>
<name>A0A1T4RN30_9BACT</name>
<evidence type="ECO:0000259" key="4">
    <source>
        <dbReference type="Pfam" id="PF25917"/>
    </source>
</evidence>
<dbReference type="PANTHER" id="PTHR30386:SF19">
    <property type="entry name" value="MULTIDRUG EXPORT PROTEIN EMRA-RELATED"/>
    <property type="match status" value="1"/>
</dbReference>
<dbReference type="OrthoDB" id="9811754at2"/>
<keyword evidence="3" id="KW-0472">Membrane</keyword>
<comment type="subcellular location">
    <subcellularLocation>
        <location evidence="1">Cell envelope</location>
    </subcellularLocation>
</comment>
<keyword evidence="3" id="KW-0812">Transmembrane</keyword>
<sequence>MPEESITTPTPPSDSTPAIQPEAVKTGLTPQRKAAILMLTLAAIGIWLGLRWLIDARTNITTDNAFIESNIHPISARISGTVTTIHAKDNQLVKKGELLVELDPADYRVAAEKAEAAVGIALNETSGDASQVAAARAAVQSAKARQEQNKLDLKRGEALYSREVIPKEQLDRLRTNQRVADAQLQEAVEQQKRAEALAGITNGPGGKARVRQKQAELSESRLKLTYTRIVAPVDGYITRKGVETGATIQPGQALMAVVPLASSWVTANFKESQLTYIKPGQKVSFKVDAYPGKTFSGTVESIMAGTGAAFSLLPPENASGNYVKVVQRIPVKIMINQSSDPDHQLRVGMSVIPTVQTGRTAGQVLKELIPFSK</sequence>
<reference evidence="7" key="1">
    <citation type="submission" date="2017-02" db="EMBL/GenBank/DDBJ databases">
        <authorList>
            <person name="Varghese N."/>
            <person name="Submissions S."/>
        </authorList>
    </citation>
    <scope>NUCLEOTIDE SEQUENCE [LARGE SCALE GENOMIC DNA]</scope>
    <source>
        <strain evidence="7">ATCC BAA-34</strain>
    </source>
</reference>
<dbReference type="Gene3D" id="2.40.50.100">
    <property type="match status" value="1"/>
</dbReference>
<evidence type="ECO:0000256" key="1">
    <source>
        <dbReference type="ARBA" id="ARBA00004196"/>
    </source>
</evidence>
<feature type="domain" description="Multidrug resistance protein MdtA-like barrel-sandwich hybrid" evidence="4">
    <location>
        <begin position="74"/>
        <end position="258"/>
    </location>
</feature>
<dbReference type="RefSeq" id="WP_078791206.1">
    <property type="nucleotide sequence ID" value="NZ_FUWR01000022.1"/>
</dbReference>
<dbReference type="GO" id="GO:0030313">
    <property type="term" value="C:cell envelope"/>
    <property type="evidence" value="ECO:0007669"/>
    <property type="project" value="UniProtKB-SubCell"/>
</dbReference>
<dbReference type="PANTHER" id="PTHR30386">
    <property type="entry name" value="MEMBRANE FUSION SUBUNIT OF EMRAB-TOLC MULTIDRUG EFFLUX PUMP"/>
    <property type="match status" value="1"/>
</dbReference>
<dbReference type="AlphaFoldDB" id="A0A1T4RN30"/>
<gene>
    <name evidence="6" type="ORF">SAMN02745119_02975</name>
</gene>
<proteinExistence type="predicted"/>
<dbReference type="Pfam" id="PF25917">
    <property type="entry name" value="BSH_RND"/>
    <property type="match status" value="1"/>
</dbReference>
<dbReference type="Pfam" id="PF25954">
    <property type="entry name" value="Beta-barrel_RND_2"/>
    <property type="match status" value="1"/>
</dbReference>
<dbReference type="InterPro" id="IPR058625">
    <property type="entry name" value="MdtA-like_BSH"/>
</dbReference>
<dbReference type="GO" id="GO:0055085">
    <property type="term" value="P:transmembrane transport"/>
    <property type="evidence" value="ECO:0007669"/>
    <property type="project" value="InterPro"/>
</dbReference>
<feature type="transmembrane region" description="Helical" evidence="3">
    <location>
        <begin position="34"/>
        <end position="54"/>
    </location>
</feature>
<feature type="region of interest" description="Disordered" evidence="2">
    <location>
        <begin position="1"/>
        <end position="20"/>
    </location>
</feature>
<feature type="domain" description="CusB-like beta-barrel" evidence="5">
    <location>
        <begin position="264"/>
        <end position="305"/>
    </location>
</feature>
<protein>
    <submittedName>
        <fullName evidence="6">Membrane fusion protein, multidrug efflux system</fullName>
    </submittedName>
</protein>
<evidence type="ECO:0000256" key="2">
    <source>
        <dbReference type="SAM" id="MobiDB-lite"/>
    </source>
</evidence>
<evidence type="ECO:0000259" key="5">
    <source>
        <dbReference type="Pfam" id="PF25954"/>
    </source>
</evidence>
<dbReference type="InterPro" id="IPR058792">
    <property type="entry name" value="Beta-barrel_RND_2"/>
</dbReference>
<dbReference type="Proteomes" id="UP000190102">
    <property type="component" value="Unassembled WGS sequence"/>
</dbReference>
<dbReference type="Gene3D" id="2.40.30.170">
    <property type="match status" value="1"/>
</dbReference>
<dbReference type="Gene3D" id="1.10.287.470">
    <property type="entry name" value="Helix hairpin bin"/>
    <property type="match status" value="1"/>
</dbReference>
<keyword evidence="7" id="KW-1185">Reference proteome</keyword>
<evidence type="ECO:0000256" key="3">
    <source>
        <dbReference type="SAM" id="Phobius"/>
    </source>
</evidence>
<evidence type="ECO:0000313" key="6">
    <source>
        <dbReference type="EMBL" id="SKA17394.1"/>
    </source>
</evidence>
<dbReference type="EMBL" id="FUWR01000022">
    <property type="protein sequence ID" value="SKA17394.1"/>
    <property type="molecule type" value="Genomic_DNA"/>
</dbReference>
<dbReference type="SUPFAM" id="SSF111369">
    <property type="entry name" value="HlyD-like secretion proteins"/>
    <property type="match status" value="2"/>
</dbReference>
<evidence type="ECO:0000313" key="7">
    <source>
        <dbReference type="Proteomes" id="UP000190102"/>
    </source>
</evidence>
<keyword evidence="3" id="KW-1133">Transmembrane helix</keyword>
<dbReference type="STRING" id="115783.SAMN02745119_02975"/>
<accession>A0A1T4RN30</accession>